<name>A0A2X0M8N3_9BASI</name>
<evidence type="ECO:0000256" key="1">
    <source>
        <dbReference type="SAM" id="MobiDB-lite"/>
    </source>
</evidence>
<sequence length="222" mass="24653">MVCISRNADKGSPSYTGTSRVDMVEIEFDIVAAALSSPVWSCPLQTADESYSFVEELVLSDATLQWLAEDPEEELEDYEVPLGLSDQIEEHCLTTSRSTMGYAFIYSGAAIAWCSKREHRVAKSTTDAEYQLPLPIGSITLTREQYEELVRNQRTRDEEAPTPRHLLPPNAPAAFPEDSKLKGDNYVDWDLTMSLTVAREVWATCAEGRSTPRGLPRDGADG</sequence>
<feature type="compositionally biased region" description="Basic and acidic residues" evidence="1">
    <location>
        <begin position="151"/>
        <end position="162"/>
    </location>
</feature>
<proteinExistence type="predicted"/>
<keyword evidence="3" id="KW-1185">Reference proteome</keyword>
<organism evidence="2 3">
    <name type="scientific">Microbotryum saponariae</name>
    <dbReference type="NCBI Taxonomy" id="289078"/>
    <lineage>
        <taxon>Eukaryota</taxon>
        <taxon>Fungi</taxon>
        <taxon>Dikarya</taxon>
        <taxon>Basidiomycota</taxon>
        <taxon>Pucciniomycotina</taxon>
        <taxon>Microbotryomycetes</taxon>
        <taxon>Microbotryales</taxon>
        <taxon>Microbotryaceae</taxon>
        <taxon>Microbotryum</taxon>
    </lineage>
</organism>
<evidence type="ECO:0000313" key="3">
    <source>
        <dbReference type="Proteomes" id="UP000249723"/>
    </source>
</evidence>
<dbReference type="OrthoDB" id="430476at2759"/>
<gene>
    <name evidence="2" type="ORF">BZ3500_MVSOF-1268-A1-R1_CHR9G10811</name>
</gene>
<dbReference type="Proteomes" id="UP000249723">
    <property type="component" value="Unassembled WGS sequence"/>
</dbReference>
<reference evidence="3" key="1">
    <citation type="submission" date="2016-10" db="EMBL/GenBank/DDBJ databases">
        <authorList>
            <person name="Jeantristanb JTB J.-T."/>
            <person name="Ricardo R."/>
        </authorList>
    </citation>
    <scope>NUCLEOTIDE SEQUENCE [LARGE SCALE GENOMIC DNA]</scope>
</reference>
<feature type="region of interest" description="Disordered" evidence="1">
    <location>
        <begin position="151"/>
        <end position="179"/>
    </location>
</feature>
<accession>A0A2X0M8N3</accession>
<protein>
    <submittedName>
        <fullName evidence="2">BZ3500_MvSof-1268-A1-R1_Chr9g10811 protein</fullName>
    </submittedName>
</protein>
<evidence type="ECO:0000313" key="2">
    <source>
        <dbReference type="EMBL" id="SDA00735.1"/>
    </source>
</evidence>
<dbReference type="STRING" id="289078.A0A2X0M8N3"/>
<dbReference type="AlphaFoldDB" id="A0A2X0M8N3"/>
<dbReference type="EMBL" id="FMWP01000107">
    <property type="protein sequence ID" value="SDA00735.1"/>
    <property type="molecule type" value="Genomic_DNA"/>
</dbReference>